<dbReference type="InterPro" id="IPR035965">
    <property type="entry name" value="PAS-like_dom_sf"/>
</dbReference>
<keyword evidence="4" id="KW-0808">Transferase</keyword>
<dbReference type="Gene3D" id="3.30.450.40">
    <property type="match status" value="1"/>
</dbReference>
<feature type="transmembrane region" description="Helical" evidence="6">
    <location>
        <begin position="6"/>
        <end position="24"/>
    </location>
</feature>
<dbReference type="PANTHER" id="PTHR43047:SF72">
    <property type="entry name" value="OSMOSENSING HISTIDINE PROTEIN KINASE SLN1"/>
    <property type="match status" value="1"/>
</dbReference>
<accession>A0A1G2S7Z9</accession>
<dbReference type="Gene3D" id="3.30.450.20">
    <property type="entry name" value="PAS domain"/>
    <property type="match status" value="1"/>
</dbReference>
<dbReference type="SUPFAM" id="SSF55874">
    <property type="entry name" value="ATPase domain of HSP90 chaperone/DNA topoisomerase II/histidine kinase"/>
    <property type="match status" value="1"/>
</dbReference>
<dbReference type="PRINTS" id="PR00344">
    <property type="entry name" value="BCTRLSENSOR"/>
</dbReference>
<evidence type="ECO:0000313" key="9">
    <source>
        <dbReference type="Proteomes" id="UP000176997"/>
    </source>
</evidence>
<organism evidence="8 9">
    <name type="scientific">Candidatus Yonathbacteria bacterium RIFCSPHIGHO2_01_FULL_51_10</name>
    <dbReference type="NCBI Taxonomy" id="1802723"/>
    <lineage>
        <taxon>Bacteria</taxon>
        <taxon>Candidatus Yonathiibacteriota</taxon>
    </lineage>
</organism>
<dbReference type="SMART" id="SM00387">
    <property type="entry name" value="HATPase_c"/>
    <property type="match status" value="1"/>
</dbReference>
<comment type="catalytic activity">
    <reaction evidence="1">
        <text>ATP + protein L-histidine = ADP + protein N-phospho-L-histidine.</text>
        <dbReference type="EC" id="2.7.13.3"/>
    </reaction>
</comment>
<feature type="domain" description="Histidine kinase" evidence="7">
    <location>
        <begin position="332"/>
        <end position="580"/>
    </location>
</feature>
<gene>
    <name evidence="8" type="ORF">A2675_00810</name>
</gene>
<dbReference type="CDD" id="cd00082">
    <property type="entry name" value="HisKA"/>
    <property type="match status" value="1"/>
</dbReference>
<evidence type="ECO:0000259" key="7">
    <source>
        <dbReference type="PROSITE" id="PS50109"/>
    </source>
</evidence>
<evidence type="ECO:0000256" key="3">
    <source>
        <dbReference type="ARBA" id="ARBA00022553"/>
    </source>
</evidence>
<reference evidence="8 9" key="1">
    <citation type="journal article" date="2016" name="Nat. Commun.">
        <title>Thousands of microbial genomes shed light on interconnected biogeochemical processes in an aquifer system.</title>
        <authorList>
            <person name="Anantharaman K."/>
            <person name="Brown C.T."/>
            <person name="Hug L.A."/>
            <person name="Sharon I."/>
            <person name="Castelle C.J."/>
            <person name="Probst A.J."/>
            <person name="Thomas B.C."/>
            <person name="Singh A."/>
            <person name="Wilkins M.J."/>
            <person name="Karaoz U."/>
            <person name="Brodie E.L."/>
            <person name="Williams K.H."/>
            <person name="Hubbard S.S."/>
            <person name="Banfield J.F."/>
        </authorList>
    </citation>
    <scope>NUCLEOTIDE SEQUENCE [LARGE SCALE GENOMIC DNA]</scope>
</reference>
<keyword evidence="6" id="KW-1133">Transmembrane helix</keyword>
<dbReference type="InterPro" id="IPR004358">
    <property type="entry name" value="Sig_transdc_His_kin-like_C"/>
</dbReference>
<dbReference type="InterPro" id="IPR003594">
    <property type="entry name" value="HATPase_dom"/>
</dbReference>
<dbReference type="Gene3D" id="3.30.565.10">
    <property type="entry name" value="Histidine kinase-like ATPase, C-terminal domain"/>
    <property type="match status" value="1"/>
</dbReference>
<sequence length="580" mass="63223">MNGIAIVVTLVGIAALGGGAILYVRARKLAAVARASDDDVRHRMYELTILKEVGDRIGYSLNVEKIANVIVGSLNQFIEYGAASFMLITPEKIIFKADLDKPVSHAFLDDIKVRMRLALNALLDRDLSQTPLEETITGTAMVDGMNEPVRSFFNIPLVISGNIAGLLTVAHTKDGLYKEKEMTMLYKIVGQASQAVTRLEEVITVERGKLQAMVESMADGVLMTDTDSRVLVANHALRNIVSTPDGRDVTIFDVIDACAGMFDVRGRLEESIKQGRTFVADNINLAGSIYQIFLFPVKGANAGGGTVGGGVIFRDITRERAAEKMREDFTSMMVHELRSPLDSIKKIGELLRTPSIRDDKAAYDEYMGMVYQSASNMLELVNDLLDVAKLESGKFEVRKKPASIRELIEERVKFFETPAHDATLRLASSVDEHIPHAILFDQMRTAQVLSNLLSNAIKFTPPGGQVTTRAFLHAHGADINQEAALAGIPLPLSEKDPRFGTLQNSVVVAVTDNGEGISPENQERMFNKFEQFSTSIRAGEKKGTGLGLVIVKGIIETQGGIVGVISQEGAGSTFYFTIAV</sequence>
<dbReference type="GO" id="GO:0005886">
    <property type="term" value="C:plasma membrane"/>
    <property type="evidence" value="ECO:0007669"/>
    <property type="project" value="TreeGrafter"/>
</dbReference>
<protein>
    <recommendedName>
        <fullName evidence="2">histidine kinase</fullName>
        <ecNumber evidence="2">2.7.13.3</ecNumber>
    </recommendedName>
</protein>
<dbReference type="InterPro" id="IPR005467">
    <property type="entry name" value="His_kinase_dom"/>
</dbReference>
<comment type="caution">
    <text evidence="8">The sequence shown here is derived from an EMBL/GenBank/DDBJ whole genome shotgun (WGS) entry which is preliminary data.</text>
</comment>
<name>A0A1G2S7Z9_9BACT</name>
<dbReference type="SUPFAM" id="SSF47384">
    <property type="entry name" value="Homodimeric domain of signal transducing histidine kinase"/>
    <property type="match status" value="1"/>
</dbReference>
<dbReference type="InterPro" id="IPR036097">
    <property type="entry name" value="HisK_dim/P_sf"/>
</dbReference>
<dbReference type="Proteomes" id="UP000176997">
    <property type="component" value="Unassembled WGS sequence"/>
</dbReference>
<evidence type="ECO:0000256" key="1">
    <source>
        <dbReference type="ARBA" id="ARBA00000085"/>
    </source>
</evidence>
<keyword evidence="6" id="KW-0472">Membrane</keyword>
<dbReference type="PANTHER" id="PTHR43047">
    <property type="entry name" value="TWO-COMPONENT HISTIDINE PROTEIN KINASE"/>
    <property type="match status" value="1"/>
</dbReference>
<dbReference type="Gene3D" id="1.10.287.130">
    <property type="match status" value="1"/>
</dbReference>
<dbReference type="AlphaFoldDB" id="A0A1G2S7Z9"/>
<dbReference type="Pfam" id="PF00512">
    <property type="entry name" value="HisKA"/>
    <property type="match status" value="1"/>
</dbReference>
<evidence type="ECO:0000256" key="2">
    <source>
        <dbReference type="ARBA" id="ARBA00012438"/>
    </source>
</evidence>
<dbReference type="SUPFAM" id="SSF55785">
    <property type="entry name" value="PYP-like sensor domain (PAS domain)"/>
    <property type="match status" value="1"/>
</dbReference>
<dbReference type="InterPro" id="IPR029016">
    <property type="entry name" value="GAF-like_dom_sf"/>
</dbReference>
<evidence type="ECO:0000256" key="6">
    <source>
        <dbReference type="SAM" id="Phobius"/>
    </source>
</evidence>
<evidence type="ECO:0000256" key="4">
    <source>
        <dbReference type="ARBA" id="ARBA00022679"/>
    </source>
</evidence>
<dbReference type="STRING" id="1802723.A2675_00810"/>
<dbReference type="InterPro" id="IPR003661">
    <property type="entry name" value="HisK_dim/P_dom"/>
</dbReference>
<dbReference type="PROSITE" id="PS50109">
    <property type="entry name" value="HIS_KIN"/>
    <property type="match status" value="1"/>
</dbReference>
<dbReference type="SUPFAM" id="SSF55781">
    <property type="entry name" value="GAF domain-like"/>
    <property type="match status" value="1"/>
</dbReference>
<keyword evidence="5" id="KW-0418">Kinase</keyword>
<proteinExistence type="predicted"/>
<dbReference type="InterPro" id="IPR036890">
    <property type="entry name" value="HATPase_C_sf"/>
</dbReference>
<evidence type="ECO:0000313" key="8">
    <source>
        <dbReference type="EMBL" id="OHA81107.1"/>
    </source>
</evidence>
<dbReference type="GO" id="GO:0009927">
    <property type="term" value="F:histidine phosphotransfer kinase activity"/>
    <property type="evidence" value="ECO:0007669"/>
    <property type="project" value="TreeGrafter"/>
</dbReference>
<evidence type="ECO:0000256" key="5">
    <source>
        <dbReference type="ARBA" id="ARBA00022777"/>
    </source>
</evidence>
<dbReference type="EMBL" id="MHUS01000014">
    <property type="protein sequence ID" value="OHA81107.1"/>
    <property type="molecule type" value="Genomic_DNA"/>
</dbReference>
<dbReference type="SMART" id="SM00388">
    <property type="entry name" value="HisKA"/>
    <property type="match status" value="1"/>
</dbReference>
<dbReference type="GO" id="GO:0000155">
    <property type="term" value="F:phosphorelay sensor kinase activity"/>
    <property type="evidence" value="ECO:0007669"/>
    <property type="project" value="InterPro"/>
</dbReference>
<dbReference type="Pfam" id="PF02518">
    <property type="entry name" value="HATPase_c"/>
    <property type="match status" value="1"/>
</dbReference>
<keyword evidence="6" id="KW-0812">Transmembrane</keyword>
<keyword evidence="3" id="KW-0597">Phosphoprotein</keyword>
<dbReference type="EC" id="2.7.13.3" evidence="2"/>